<proteinExistence type="predicted"/>
<dbReference type="InterPro" id="IPR013320">
    <property type="entry name" value="ConA-like_dom_sf"/>
</dbReference>
<sequence>MLVAHCIRCHGDEKQEGNLALSSMAVLIQGGESGPTIVAGKPNESLILEALRHESLEMPPDSQLDTEVIEGIEKWIAAGAPWPEDVVLKSPPKLTEEDREWWCYQPINDPKPPVLTESDWCRSEIDYFILKKLSEKDLTPAHEADPVTLARRVHFAITGLPPDDATIAAALSGDFDYEALVDRLLESKSYGANQSRFWLDLVRYAETDGYRADAGRPEAHYYRDYVIDSFNDDKPYDRFIREQIAGDEIDPGNREALIGTMYLRHWIYEHNNRDVENQWHEILSDITETTSDVFLAQGLKCARCHDHKFDPLLQKDFFRFKAFFAAFQPSEDHPIADVPTRKTYQEKFAAWEAATADIRQRLHEIEFPVLLKHATREGFDKFIPEIQTMIRKRVHQREPYEHQIASLASRQFDLPYEKLDQWLSDEAKVERQTLLAKLAEFDAIKPAPLPTMNFVGSDVGPVAPVTYITDDKDQKPIAPGFLTLLDPSDAQVTPMPEPLRSTGRRTALADWIASEQNPLTARVFVNRVWQQHFGRGLVETSSDFGRLGIPPSHPALLDWLASRFMEDGWSVKKLHRRILTSATYRQTSLRPIDDSVREIDPENRLLWRMNPRRLSGEEFTDAVLMASGEIERTRRAIYKPVKRNSPDPLLAAFDAPDRIRSVGKRHRTTTSTQSLLLANGGWARDRAAAIAKRFRSEDAETFVEKLYLSLFGRSSSRDEVLMATAFLNQYASETPVDSLPDSEKLAEMPGTKANGTNANAVDLKPGAPIAICLPASDMLPDEDFTIEAVVMLRSLYPNADVRTVVAHWNGNQNSPGWSLGVTSTKSAYQPRNLILQLVGKTEDGDKLHYEVVASNLRPELNKPYYLAARVKLSDTSDQGITFYLKDLSDKDAKLQTAQATHSVTHGLRSVHDLTVGGRSDKHQWDGLIDSIRLESKPRDLAKLAQADSPEGLPQYLIDWRFENPENIGLDSSGHGNHALAKTAAPNHQTPHDHARVALVHALLNSNELIYVD</sequence>
<gene>
    <name evidence="4" type="ORF">Pla100_61060</name>
</gene>
<dbReference type="Proteomes" id="UP000316213">
    <property type="component" value="Unassembled WGS sequence"/>
</dbReference>
<dbReference type="AlphaFoldDB" id="A0A5C5ZH24"/>
<accession>A0A5C5ZH24</accession>
<evidence type="ECO:0000259" key="2">
    <source>
        <dbReference type="Pfam" id="PF07587"/>
    </source>
</evidence>
<reference evidence="4 5" key="1">
    <citation type="submission" date="2019-02" db="EMBL/GenBank/DDBJ databases">
        <title>Deep-cultivation of Planctomycetes and their phenomic and genomic characterization uncovers novel biology.</title>
        <authorList>
            <person name="Wiegand S."/>
            <person name="Jogler M."/>
            <person name="Boedeker C."/>
            <person name="Pinto D."/>
            <person name="Vollmers J."/>
            <person name="Rivas-Marin E."/>
            <person name="Kohn T."/>
            <person name="Peeters S.H."/>
            <person name="Heuer A."/>
            <person name="Rast P."/>
            <person name="Oberbeckmann S."/>
            <person name="Bunk B."/>
            <person name="Jeske O."/>
            <person name="Meyerdierks A."/>
            <person name="Storesund J.E."/>
            <person name="Kallscheuer N."/>
            <person name="Luecker S."/>
            <person name="Lage O.M."/>
            <person name="Pohl T."/>
            <person name="Merkel B.J."/>
            <person name="Hornburger P."/>
            <person name="Mueller R.-W."/>
            <person name="Bruemmer F."/>
            <person name="Labrenz M."/>
            <person name="Spormann A.M."/>
            <person name="Op Den Camp H."/>
            <person name="Overmann J."/>
            <person name="Amann R."/>
            <person name="Jetten M.S.M."/>
            <person name="Mascher T."/>
            <person name="Medema M.H."/>
            <person name="Devos D.P."/>
            <person name="Kaster A.-K."/>
            <person name="Ovreas L."/>
            <person name="Rohde M."/>
            <person name="Galperin M.Y."/>
            <person name="Jogler C."/>
        </authorList>
    </citation>
    <scope>NUCLEOTIDE SEQUENCE [LARGE SCALE GENOMIC DNA]</scope>
    <source>
        <strain evidence="4 5">Pla100</strain>
    </source>
</reference>
<dbReference type="Pfam" id="PF07635">
    <property type="entry name" value="PSCyt1"/>
    <property type="match status" value="1"/>
</dbReference>
<feature type="domain" description="Cytochrome C Planctomycete-type" evidence="3">
    <location>
        <begin position="6"/>
        <end position="61"/>
    </location>
</feature>
<feature type="domain" description="DUF1553" evidence="2">
    <location>
        <begin position="504"/>
        <end position="727"/>
    </location>
</feature>
<evidence type="ECO:0000313" key="5">
    <source>
        <dbReference type="Proteomes" id="UP000316213"/>
    </source>
</evidence>
<dbReference type="InterPro" id="IPR011429">
    <property type="entry name" value="Cyt_c_Planctomycete-type"/>
</dbReference>
<dbReference type="PANTHER" id="PTHR35889:SF3">
    <property type="entry name" value="F-BOX DOMAIN-CONTAINING PROTEIN"/>
    <property type="match status" value="1"/>
</dbReference>
<dbReference type="PANTHER" id="PTHR35889">
    <property type="entry name" value="CYCLOINULO-OLIGOSACCHARIDE FRUCTANOTRANSFERASE-RELATED"/>
    <property type="match status" value="1"/>
</dbReference>
<name>A0A5C5ZH24_9BACT</name>
<feature type="domain" description="DUF1549" evidence="1">
    <location>
        <begin position="124"/>
        <end position="327"/>
    </location>
</feature>
<dbReference type="InterPro" id="IPR011444">
    <property type="entry name" value="DUF1549"/>
</dbReference>
<organism evidence="4 5">
    <name type="scientific">Neorhodopirellula pilleata</name>
    <dbReference type="NCBI Taxonomy" id="2714738"/>
    <lineage>
        <taxon>Bacteria</taxon>
        <taxon>Pseudomonadati</taxon>
        <taxon>Planctomycetota</taxon>
        <taxon>Planctomycetia</taxon>
        <taxon>Pirellulales</taxon>
        <taxon>Pirellulaceae</taxon>
        <taxon>Neorhodopirellula</taxon>
    </lineage>
</organism>
<keyword evidence="5" id="KW-1185">Reference proteome</keyword>
<dbReference type="SUPFAM" id="SSF49899">
    <property type="entry name" value="Concanavalin A-like lectins/glucanases"/>
    <property type="match status" value="1"/>
</dbReference>
<dbReference type="OrthoDB" id="127107at2"/>
<dbReference type="InterPro" id="IPR022655">
    <property type="entry name" value="DUF1553"/>
</dbReference>
<dbReference type="Pfam" id="PF07583">
    <property type="entry name" value="PSCyt2"/>
    <property type="match status" value="1"/>
</dbReference>
<dbReference type="EMBL" id="SJPM01000036">
    <property type="protein sequence ID" value="TWT86357.1"/>
    <property type="molecule type" value="Genomic_DNA"/>
</dbReference>
<evidence type="ECO:0000259" key="3">
    <source>
        <dbReference type="Pfam" id="PF07635"/>
    </source>
</evidence>
<dbReference type="Pfam" id="PF07587">
    <property type="entry name" value="PSD1"/>
    <property type="match status" value="1"/>
</dbReference>
<evidence type="ECO:0000259" key="1">
    <source>
        <dbReference type="Pfam" id="PF07583"/>
    </source>
</evidence>
<protein>
    <submittedName>
        <fullName evidence="4">Planctomycete cytochrome C</fullName>
    </submittedName>
</protein>
<comment type="caution">
    <text evidence="4">The sequence shown here is derived from an EMBL/GenBank/DDBJ whole genome shotgun (WGS) entry which is preliminary data.</text>
</comment>
<evidence type="ECO:0000313" key="4">
    <source>
        <dbReference type="EMBL" id="TWT86357.1"/>
    </source>
</evidence>